<dbReference type="GO" id="GO:0003723">
    <property type="term" value="F:RNA binding"/>
    <property type="evidence" value="ECO:0007669"/>
    <property type="project" value="TreeGrafter"/>
</dbReference>
<feature type="region of interest" description="Disordered" evidence="6">
    <location>
        <begin position="196"/>
        <end position="233"/>
    </location>
</feature>
<dbReference type="SUPFAM" id="SSF57667">
    <property type="entry name" value="beta-beta-alpha zinc fingers"/>
    <property type="match status" value="1"/>
</dbReference>
<dbReference type="GO" id="GO:0000398">
    <property type="term" value="P:mRNA splicing, via spliceosome"/>
    <property type="evidence" value="ECO:0007669"/>
    <property type="project" value="InterPro"/>
</dbReference>
<organism evidence="7">
    <name type="scientific">Dendroctonus ponderosae</name>
    <name type="common">Mountain pine beetle</name>
    <dbReference type="NCBI Taxonomy" id="77166"/>
    <lineage>
        <taxon>Eukaryota</taxon>
        <taxon>Metazoa</taxon>
        <taxon>Ecdysozoa</taxon>
        <taxon>Arthropoda</taxon>
        <taxon>Hexapoda</taxon>
        <taxon>Insecta</taxon>
        <taxon>Pterygota</taxon>
        <taxon>Neoptera</taxon>
        <taxon>Endopterygota</taxon>
        <taxon>Coleoptera</taxon>
        <taxon>Polyphaga</taxon>
        <taxon>Cucujiformia</taxon>
        <taxon>Curculionidae</taxon>
        <taxon>Scolytinae</taxon>
        <taxon>Dendroctonus</taxon>
    </lineage>
</organism>
<dbReference type="SUPFAM" id="SSF51045">
    <property type="entry name" value="WW domain"/>
    <property type="match status" value="1"/>
</dbReference>
<name>N6UAM5_DENPD</name>
<feature type="region of interest" description="Disordered" evidence="6">
    <location>
        <begin position="287"/>
        <end position="318"/>
    </location>
</feature>
<dbReference type="GO" id="GO:0071011">
    <property type="term" value="C:precatalytic spliceosome"/>
    <property type="evidence" value="ECO:0007669"/>
    <property type="project" value="TreeGrafter"/>
</dbReference>
<dbReference type="PROSITE" id="PS50171">
    <property type="entry name" value="ZF_MATRIN"/>
    <property type="match status" value="1"/>
</dbReference>
<dbReference type="Gene3D" id="3.30.160.60">
    <property type="entry name" value="Classic Zinc Finger"/>
    <property type="match status" value="1"/>
</dbReference>
<dbReference type="PANTHER" id="PTHR13173:SF10">
    <property type="entry name" value="WW DOMAIN-BINDING PROTEIN 4"/>
    <property type="match status" value="1"/>
</dbReference>
<dbReference type="OrthoDB" id="191651at2759"/>
<dbReference type="HOGENOM" id="CLU_050927_0_0_1"/>
<protein>
    <submittedName>
        <fullName evidence="7">Uncharacterized protein</fullName>
    </submittedName>
</protein>
<comment type="subcellular location">
    <subcellularLocation>
        <location evidence="1">Nucleus</location>
    </subcellularLocation>
</comment>
<dbReference type="OMA" id="IDPMRLE"/>
<evidence type="ECO:0000256" key="2">
    <source>
        <dbReference type="ARBA" id="ARBA00022723"/>
    </source>
</evidence>
<dbReference type="Gene3D" id="2.20.70.10">
    <property type="match status" value="1"/>
</dbReference>
<evidence type="ECO:0000313" key="7">
    <source>
        <dbReference type="EMBL" id="ENN75677.1"/>
    </source>
</evidence>
<sequence>MAAINLATAHATIKNSLRPRAAGLAIKADYWKSQDRKYCDFCKCWIADNKPSRDFHENGKRHKENVKKRLKTITKDSAKAFKASEKVDAAIKAMEVAALDAYRRDVEHNATVDLTSMAIRKQIEDEKLEIVKVWHEAVTKDGKSYFWNTNTNETAWEAPSEGYLSLLQQKAQQNRATAKQFREVESYNRKEALLRAQQEQQEAAEESARAAREELKKRRVAEEPPPPVYGPILEPGKNDPYGKWHTVQPAAPVVDWQLPQQPHFEGPVVEAEPEPQVKEFREKTLDRLEEGVGESGGFKRRKIQGGPKRNMRQRLEDD</sequence>
<accession>N6UAM5</accession>
<keyword evidence="4" id="KW-0862">Zinc</keyword>
<evidence type="ECO:0000256" key="6">
    <source>
        <dbReference type="SAM" id="MobiDB-lite"/>
    </source>
</evidence>
<evidence type="ECO:0000256" key="3">
    <source>
        <dbReference type="ARBA" id="ARBA00022771"/>
    </source>
</evidence>
<dbReference type="InterPro" id="IPR040023">
    <property type="entry name" value="WBP4"/>
</dbReference>
<gene>
    <name evidence="7" type="ORF">YQE_07775</name>
</gene>
<dbReference type="InterPro" id="IPR013085">
    <property type="entry name" value="U1-CZ_Znf_C2H2"/>
</dbReference>
<dbReference type="SMART" id="SM00456">
    <property type="entry name" value="WW"/>
    <property type="match status" value="1"/>
</dbReference>
<dbReference type="SMART" id="SM00451">
    <property type="entry name" value="ZnF_U1"/>
    <property type="match status" value="1"/>
</dbReference>
<dbReference type="InterPro" id="IPR000690">
    <property type="entry name" value="Matrin/U1-C_Znf_C2H2"/>
</dbReference>
<dbReference type="InterPro" id="IPR001202">
    <property type="entry name" value="WW_dom"/>
</dbReference>
<dbReference type="InterPro" id="IPR036236">
    <property type="entry name" value="Znf_C2H2_sf"/>
</dbReference>
<dbReference type="CDD" id="cd00201">
    <property type="entry name" value="WW"/>
    <property type="match status" value="1"/>
</dbReference>
<dbReference type="Pfam" id="PF06220">
    <property type="entry name" value="zf-U1"/>
    <property type="match status" value="1"/>
</dbReference>
<proteinExistence type="predicted"/>
<keyword evidence="2" id="KW-0479">Metal-binding</keyword>
<dbReference type="PROSITE" id="PS50020">
    <property type="entry name" value="WW_DOMAIN_2"/>
    <property type="match status" value="1"/>
</dbReference>
<dbReference type="GO" id="GO:0008270">
    <property type="term" value="F:zinc ion binding"/>
    <property type="evidence" value="ECO:0007669"/>
    <property type="project" value="UniProtKB-KW"/>
</dbReference>
<reference evidence="7" key="1">
    <citation type="journal article" date="2013" name="Genome Biol.">
        <title>Draft genome of the mountain pine beetle, Dendroctonus ponderosae Hopkins, a major forest pest.</title>
        <authorList>
            <person name="Keeling C.I."/>
            <person name="Yuen M.M."/>
            <person name="Liao N.Y."/>
            <person name="Docking T.R."/>
            <person name="Chan S.K."/>
            <person name="Taylor G.A."/>
            <person name="Palmquist D.L."/>
            <person name="Jackman S.D."/>
            <person name="Nguyen A."/>
            <person name="Li M."/>
            <person name="Henderson H."/>
            <person name="Janes J.K."/>
            <person name="Zhao Y."/>
            <person name="Pandoh P."/>
            <person name="Moore R."/>
            <person name="Sperling F.A."/>
            <person name="Huber D.P."/>
            <person name="Birol I."/>
            <person name="Jones S.J."/>
            <person name="Bohlmann J."/>
        </authorList>
    </citation>
    <scope>NUCLEOTIDE SEQUENCE</scope>
</reference>
<evidence type="ECO:0000256" key="5">
    <source>
        <dbReference type="ARBA" id="ARBA00023242"/>
    </source>
</evidence>
<keyword evidence="3" id="KW-0863">Zinc-finger</keyword>
<dbReference type="EMBL" id="KB741006">
    <property type="protein sequence ID" value="ENN75677.1"/>
    <property type="molecule type" value="Genomic_DNA"/>
</dbReference>
<evidence type="ECO:0000256" key="1">
    <source>
        <dbReference type="ARBA" id="ARBA00004123"/>
    </source>
</evidence>
<dbReference type="Pfam" id="PF00397">
    <property type="entry name" value="WW"/>
    <property type="match status" value="1"/>
</dbReference>
<evidence type="ECO:0000256" key="4">
    <source>
        <dbReference type="ARBA" id="ARBA00022833"/>
    </source>
</evidence>
<keyword evidence="5" id="KW-0539">Nucleus</keyword>
<dbReference type="InterPro" id="IPR003604">
    <property type="entry name" value="Matrin/U1-like-C_Znf_C2H2"/>
</dbReference>
<dbReference type="InterPro" id="IPR036020">
    <property type="entry name" value="WW_dom_sf"/>
</dbReference>
<feature type="compositionally biased region" description="Basic and acidic residues" evidence="6">
    <location>
        <begin position="206"/>
        <end position="222"/>
    </location>
</feature>
<dbReference type="AlphaFoldDB" id="N6UAM5"/>
<dbReference type="PANTHER" id="PTHR13173">
    <property type="entry name" value="WW DOMAIN BINDING PROTEIN 4"/>
    <property type="match status" value="1"/>
</dbReference>
<feature type="non-terminal residue" evidence="7">
    <location>
        <position position="1"/>
    </location>
</feature>